<evidence type="ECO:0000256" key="2">
    <source>
        <dbReference type="ARBA" id="ARBA00005201"/>
    </source>
</evidence>
<dbReference type="GO" id="GO:0009398">
    <property type="term" value="P:FMN biosynthetic process"/>
    <property type="evidence" value="ECO:0007669"/>
    <property type="project" value="UniProtKB-UniPathway"/>
</dbReference>
<evidence type="ECO:0000256" key="7">
    <source>
        <dbReference type="ARBA" id="ARBA00022630"/>
    </source>
</evidence>
<evidence type="ECO:0000256" key="8">
    <source>
        <dbReference type="ARBA" id="ARBA00022643"/>
    </source>
</evidence>
<evidence type="ECO:0000313" key="17">
    <source>
        <dbReference type="EMBL" id="VAW77874.1"/>
    </source>
</evidence>
<dbReference type="SUPFAM" id="SSF52374">
    <property type="entry name" value="Nucleotidylyl transferase"/>
    <property type="match status" value="1"/>
</dbReference>
<evidence type="ECO:0000256" key="14">
    <source>
        <dbReference type="ARBA" id="ARBA00022840"/>
    </source>
</evidence>
<dbReference type="GO" id="GO:0009231">
    <property type="term" value="P:riboflavin biosynthetic process"/>
    <property type="evidence" value="ECO:0007669"/>
    <property type="project" value="InterPro"/>
</dbReference>
<dbReference type="NCBIfam" id="NF004163">
    <property type="entry name" value="PRK05627.1-6"/>
    <property type="match status" value="1"/>
</dbReference>
<dbReference type="NCBIfam" id="NF004162">
    <property type="entry name" value="PRK05627.1-5"/>
    <property type="match status" value="1"/>
</dbReference>
<keyword evidence="8" id="KW-0288">FMN</keyword>
<keyword evidence="13" id="KW-0274">FAD</keyword>
<keyword evidence="14" id="KW-0067">ATP-binding</keyword>
<reference evidence="17" key="1">
    <citation type="submission" date="2018-06" db="EMBL/GenBank/DDBJ databases">
        <authorList>
            <person name="Zhirakovskaya E."/>
        </authorList>
    </citation>
    <scope>NUCLEOTIDE SEQUENCE</scope>
</reference>
<dbReference type="EMBL" id="UOFK01000131">
    <property type="protein sequence ID" value="VAW77874.1"/>
    <property type="molecule type" value="Genomic_DNA"/>
</dbReference>
<dbReference type="EC" id="2.7.7.2" evidence="5"/>
<evidence type="ECO:0000256" key="3">
    <source>
        <dbReference type="ARBA" id="ARBA00010214"/>
    </source>
</evidence>
<keyword evidence="11" id="KW-0547">Nucleotide-binding</keyword>
<evidence type="ECO:0000256" key="12">
    <source>
        <dbReference type="ARBA" id="ARBA00022777"/>
    </source>
</evidence>
<dbReference type="Gene3D" id="2.40.30.30">
    <property type="entry name" value="Riboflavin kinase-like"/>
    <property type="match status" value="1"/>
</dbReference>
<feature type="domain" description="Riboflavin kinase" evidence="16">
    <location>
        <begin position="183"/>
        <end position="307"/>
    </location>
</feature>
<evidence type="ECO:0000256" key="5">
    <source>
        <dbReference type="ARBA" id="ARBA00012393"/>
    </source>
</evidence>
<dbReference type="NCBIfam" id="NF004160">
    <property type="entry name" value="PRK05627.1-3"/>
    <property type="match status" value="1"/>
</dbReference>
<dbReference type="GO" id="GO:0003919">
    <property type="term" value="F:FMN adenylyltransferase activity"/>
    <property type="evidence" value="ECO:0007669"/>
    <property type="project" value="UniProtKB-EC"/>
</dbReference>
<proteinExistence type="inferred from homology"/>
<dbReference type="NCBIfam" id="NF004159">
    <property type="entry name" value="PRK05627.1-2"/>
    <property type="match status" value="1"/>
</dbReference>
<dbReference type="SMART" id="SM00904">
    <property type="entry name" value="Flavokinase"/>
    <property type="match status" value="1"/>
</dbReference>
<dbReference type="InterPro" id="IPR023465">
    <property type="entry name" value="Riboflavin_kinase_dom_sf"/>
</dbReference>
<comment type="pathway">
    <text evidence="2">Cofactor biosynthesis; FMN biosynthesis; FMN from riboflavin (ATP route): step 1/1.</text>
</comment>
<keyword evidence="15" id="KW-0511">Multifunctional enzyme</keyword>
<dbReference type="AlphaFoldDB" id="A0A3B0Z8Z5"/>
<dbReference type="InterPro" id="IPR004821">
    <property type="entry name" value="Cyt_trans-like"/>
</dbReference>
<sequence length="308" mass="34244">MKLIRGLHNLHSGHQGSALTIGNFDGLHLGHRAVLEQLQQHATERKLLTTVMVFEPTPQEYFAPQSAPARLQRLRDKLVGLRKLGVDQVLCLRFNCELAELSAAAFVERILVQGLGVRYLVVGDDFRFGRDRAGDFGFLQAAGRQAGFDVVSTSTFDHGDKRISSSRIRQALAVGDLEGATQMLGRPYHICGRVAPGQQRGRTMGFHTANIRLHRAVSPVKGVFAVQVSGLGDTPLPGVANLGTRPTVDGSYFVLEVHLFDFDADIYGRYLDVELCRKLRDEKKFESFEYLKKQIEADAFEARAFFSE</sequence>
<evidence type="ECO:0000256" key="11">
    <source>
        <dbReference type="ARBA" id="ARBA00022741"/>
    </source>
</evidence>
<name>A0A3B0Z8Z5_9ZZZZ</name>
<dbReference type="Pfam" id="PF01687">
    <property type="entry name" value="Flavokinase"/>
    <property type="match status" value="1"/>
</dbReference>
<evidence type="ECO:0000256" key="15">
    <source>
        <dbReference type="ARBA" id="ARBA00023268"/>
    </source>
</evidence>
<dbReference type="Gene3D" id="3.40.50.620">
    <property type="entry name" value="HUPs"/>
    <property type="match status" value="1"/>
</dbReference>
<dbReference type="CDD" id="cd02064">
    <property type="entry name" value="FAD_synthetase_N"/>
    <property type="match status" value="1"/>
</dbReference>
<dbReference type="GO" id="GO:0008531">
    <property type="term" value="F:riboflavin kinase activity"/>
    <property type="evidence" value="ECO:0007669"/>
    <property type="project" value="UniProtKB-EC"/>
</dbReference>
<evidence type="ECO:0000259" key="16">
    <source>
        <dbReference type="SMART" id="SM00904"/>
    </source>
</evidence>
<dbReference type="PANTHER" id="PTHR22749">
    <property type="entry name" value="RIBOFLAVIN KINASE/FMN ADENYLYLTRANSFERASE"/>
    <property type="match status" value="1"/>
</dbReference>
<dbReference type="GO" id="GO:0006747">
    <property type="term" value="P:FAD biosynthetic process"/>
    <property type="evidence" value="ECO:0007669"/>
    <property type="project" value="UniProtKB-UniPathway"/>
</dbReference>
<keyword evidence="12 17" id="KW-0418">Kinase</keyword>
<evidence type="ECO:0000256" key="10">
    <source>
        <dbReference type="ARBA" id="ARBA00022695"/>
    </source>
</evidence>
<evidence type="ECO:0000256" key="4">
    <source>
        <dbReference type="ARBA" id="ARBA00012105"/>
    </source>
</evidence>
<dbReference type="UniPathway" id="UPA00277">
    <property type="reaction ID" value="UER00407"/>
</dbReference>
<dbReference type="EC" id="2.7.1.26" evidence="4"/>
<dbReference type="InterPro" id="IPR014729">
    <property type="entry name" value="Rossmann-like_a/b/a_fold"/>
</dbReference>
<dbReference type="UniPathway" id="UPA00276">
    <property type="reaction ID" value="UER00406"/>
</dbReference>
<dbReference type="InterPro" id="IPR002606">
    <property type="entry name" value="Riboflavin_kinase_bac"/>
</dbReference>
<keyword evidence="9 17" id="KW-0808">Transferase</keyword>
<dbReference type="GO" id="GO:0005524">
    <property type="term" value="F:ATP binding"/>
    <property type="evidence" value="ECO:0007669"/>
    <property type="project" value="UniProtKB-KW"/>
</dbReference>
<evidence type="ECO:0000256" key="6">
    <source>
        <dbReference type="ARBA" id="ARBA00018483"/>
    </source>
</evidence>
<evidence type="ECO:0000256" key="13">
    <source>
        <dbReference type="ARBA" id="ARBA00022827"/>
    </source>
</evidence>
<dbReference type="InterPro" id="IPR015865">
    <property type="entry name" value="Riboflavin_kinase_bac/euk"/>
</dbReference>
<dbReference type="PANTHER" id="PTHR22749:SF6">
    <property type="entry name" value="RIBOFLAVIN KINASE"/>
    <property type="match status" value="1"/>
</dbReference>
<comment type="pathway">
    <text evidence="1">Cofactor biosynthesis; FAD biosynthesis; FAD from FMN: step 1/1.</text>
</comment>
<dbReference type="PIRSF" id="PIRSF004491">
    <property type="entry name" value="FAD_Synth"/>
    <property type="match status" value="1"/>
</dbReference>
<dbReference type="FunFam" id="3.40.50.620:FF:000021">
    <property type="entry name" value="Riboflavin biosynthesis protein"/>
    <property type="match status" value="1"/>
</dbReference>
<dbReference type="NCBIfam" id="TIGR00083">
    <property type="entry name" value="ribF"/>
    <property type="match status" value="1"/>
</dbReference>
<gene>
    <name evidence="17" type="ORF">MNBD_GAMMA13-904</name>
</gene>
<protein>
    <recommendedName>
        <fullName evidence="6">Bifunctional riboflavin kinase/FMN adenylyltransferase</fullName>
        <ecNumber evidence="4">2.7.1.26</ecNumber>
        <ecNumber evidence="5">2.7.7.2</ecNumber>
    </recommendedName>
</protein>
<keyword evidence="10 17" id="KW-0548">Nucleotidyltransferase</keyword>
<dbReference type="SUPFAM" id="SSF82114">
    <property type="entry name" value="Riboflavin kinase-like"/>
    <property type="match status" value="1"/>
</dbReference>
<dbReference type="NCBIfam" id="TIGR00125">
    <property type="entry name" value="cyt_tran_rel"/>
    <property type="match status" value="1"/>
</dbReference>
<evidence type="ECO:0000256" key="1">
    <source>
        <dbReference type="ARBA" id="ARBA00004726"/>
    </source>
</evidence>
<comment type="similarity">
    <text evidence="3">Belongs to the RibF family.</text>
</comment>
<keyword evidence="7" id="KW-0285">Flavoprotein</keyword>
<dbReference type="InterPro" id="IPR023468">
    <property type="entry name" value="Riboflavin_kinase"/>
</dbReference>
<evidence type="ECO:0000256" key="9">
    <source>
        <dbReference type="ARBA" id="ARBA00022679"/>
    </source>
</evidence>
<dbReference type="InterPro" id="IPR015864">
    <property type="entry name" value="FAD_synthase"/>
</dbReference>
<accession>A0A3B0Z8Z5</accession>
<organism evidence="17">
    <name type="scientific">hydrothermal vent metagenome</name>
    <dbReference type="NCBI Taxonomy" id="652676"/>
    <lineage>
        <taxon>unclassified sequences</taxon>
        <taxon>metagenomes</taxon>
        <taxon>ecological metagenomes</taxon>
    </lineage>
</organism>
<dbReference type="Pfam" id="PF06574">
    <property type="entry name" value="FAD_syn"/>
    <property type="match status" value="1"/>
</dbReference>